<dbReference type="InterPro" id="IPR020422">
    <property type="entry name" value="TYR_PHOSPHATASE_DUAL_dom"/>
</dbReference>
<dbReference type="SUPFAM" id="SSF52799">
    <property type="entry name" value="(Phosphotyrosine protein) phosphatases II"/>
    <property type="match status" value="1"/>
</dbReference>
<dbReference type="SMART" id="SM00195">
    <property type="entry name" value="DSPc"/>
    <property type="match status" value="1"/>
</dbReference>
<sequence length="794" mass="88348">MSFRVETALDALIRLGCPLGMAVGEPELDSLLKPMLIPLKTLEICGDPGTGKTMMCYTLAVEALASRKDAIIFWLDSNGSFREARLMEVYRTRRSAEEDVEESDVLSRVLIKRVYNDEELTAALQGIIAMGEDEETVVPVAAVFIDTIGGALEETSWSLRKGGRARQESIVRLMGQLKRLLGTAIVCTNRIVTGADGSIKAALGAYWNQTISQRIILYKAPSGSFEARHFPNERIANDQVVRYTVGDYVYSRFWLPRRGHSIHRNDDAMSLLQVQRSPSPFPDDAESSADSEEWSVDSPRSRSLSECFFAVRGAAIILPHSDAASPTSSRGCEIEAHLQLMVKLLRPIDTLKVAVRLQSPGAPSPTSTILLGMDYHDGQMTLGVVYRLTRDSQVSLVGDGAIRLCSGGPYGRPEHSLLFRPVSVQTMWYVFQSLHRSVEAERASPPARASSACGVGTVAAVVEHYQKRATSPEVMCTLWQQSPTESEWVAELRADGLRGRDGIESVDQRVLRTELRQIMQSVDLEAVTTRDIKQQLAAAAPEIDVDQHKEFVDREMLVILGQLEKPSRIFPYLYLGSEWNASNWDELQANNVGYILNMTQEVDNFFPHRFVYKKIWVADEAGTPLLSHWNSTNKFLKSAKESGKSVLVHCKKGISRSSSTVIAYAMKEYEWTLQEALEFVKKRRNCITPNEGFMEQLRIFDGALEASRNRELFTKDETSSTSSRTSRQESSSPVDQQSSSTSTSQRVTGVESSGDAVRGIVRAFERGELSESPPRGPRFPLDIVTKRSSIQQIS</sequence>
<dbReference type="InterPro" id="IPR014876">
    <property type="entry name" value="DEK_C"/>
</dbReference>
<comment type="similarity">
    <text evidence="2">Belongs to the protein-tyrosine phosphatase family.</text>
</comment>
<dbReference type="PROSITE" id="PS50056">
    <property type="entry name" value="TYR_PHOSPHATASE_2"/>
    <property type="match status" value="1"/>
</dbReference>
<comment type="subcellular location">
    <subcellularLocation>
        <location evidence="1">Cytoplasm</location>
        <location evidence="1">Cytoskeleton</location>
    </subcellularLocation>
</comment>
<keyword evidence="6" id="KW-0904">Protein phosphatase</keyword>
<dbReference type="OrthoDB" id="5779068at2759"/>
<dbReference type="PROSITE" id="PS50054">
    <property type="entry name" value="TYR_PHOSPHATASE_DUAL"/>
    <property type="match status" value="1"/>
</dbReference>
<feature type="compositionally biased region" description="Low complexity" evidence="9">
    <location>
        <begin position="719"/>
        <end position="750"/>
    </location>
</feature>
<dbReference type="EnsemblMetazoa" id="PPA04109.1">
    <property type="protein sequence ID" value="PPA04109.1"/>
    <property type="gene ID" value="WBGene00093663"/>
</dbReference>
<dbReference type="InterPro" id="IPR013632">
    <property type="entry name" value="Rad51_C"/>
</dbReference>
<dbReference type="GO" id="GO:0005737">
    <property type="term" value="C:cytoplasm"/>
    <property type="evidence" value="ECO:0000318"/>
    <property type="project" value="GO_Central"/>
</dbReference>
<dbReference type="InterPro" id="IPR000387">
    <property type="entry name" value="Tyr_Pase_dom"/>
</dbReference>
<dbReference type="GO" id="GO:0030837">
    <property type="term" value="P:negative regulation of actin filament polymerization"/>
    <property type="evidence" value="ECO:0000318"/>
    <property type="project" value="GO_Central"/>
</dbReference>
<dbReference type="EC" id="3.1.3.16" evidence="3"/>
<evidence type="ECO:0000256" key="5">
    <source>
        <dbReference type="ARBA" id="ARBA00022801"/>
    </source>
</evidence>
<dbReference type="Pfam" id="PF23040">
    <property type="entry name" value="PH_SSH1-like_1st"/>
    <property type="match status" value="1"/>
</dbReference>
<dbReference type="AlphaFoldDB" id="A0A2A6CHX9"/>
<reference evidence="11" key="1">
    <citation type="journal article" date="2008" name="Nat. Genet.">
        <title>The Pristionchus pacificus genome provides a unique perspective on nematode lifestyle and parasitism.</title>
        <authorList>
            <person name="Dieterich C."/>
            <person name="Clifton S.W."/>
            <person name="Schuster L.N."/>
            <person name="Chinwalla A."/>
            <person name="Delehaunty K."/>
            <person name="Dinkelacker I."/>
            <person name="Fulton L."/>
            <person name="Fulton R."/>
            <person name="Godfrey J."/>
            <person name="Minx P."/>
            <person name="Mitreva M."/>
            <person name="Roeseler W."/>
            <person name="Tian H."/>
            <person name="Witte H."/>
            <person name="Yang S.P."/>
            <person name="Wilson R.K."/>
            <person name="Sommer R.J."/>
        </authorList>
    </citation>
    <scope>NUCLEOTIDE SEQUENCE [LARGE SCALE GENOMIC DNA]</scope>
    <source>
        <strain evidence="11">PS312</strain>
    </source>
</reference>
<dbReference type="Gene3D" id="3.40.50.300">
    <property type="entry name" value="P-loop containing nucleotide triphosphate hydrolases"/>
    <property type="match status" value="1"/>
</dbReference>
<accession>A0A8R1Y9H5</accession>
<reference evidence="10" key="2">
    <citation type="submission" date="2022-06" db="UniProtKB">
        <authorList>
            <consortium name="EnsemblMetazoa"/>
        </authorList>
    </citation>
    <scope>IDENTIFICATION</scope>
    <source>
        <strain evidence="10">PS312</strain>
    </source>
</reference>
<dbReference type="InterPro" id="IPR000340">
    <property type="entry name" value="Dual-sp_phosphatase_cat-dom"/>
</dbReference>
<dbReference type="GO" id="GO:0004721">
    <property type="term" value="F:phosphoprotein phosphatase activity"/>
    <property type="evidence" value="ECO:0000318"/>
    <property type="project" value="GO_Central"/>
</dbReference>
<gene>
    <name evidence="10" type="primary">WBGene00093663</name>
</gene>
<dbReference type="GO" id="GO:0030036">
    <property type="term" value="P:actin cytoskeleton organization"/>
    <property type="evidence" value="ECO:0000318"/>
    <property type="project" value="GO_Central"/>
</dbReference>
<evidence type="ECO:0000256" key="8">
    <source>
        <dbReference type="ARBA" id="ARBA00048336"/>
    </source>
</evidence>
<dbReference type="InterPro" id="IPR003593">
    <property type="entry name" value="AAA+_ATPase"/>
</dbReference>
<dbReference type="Pfam" id="PF08423">
    <property type="entry name" value="Rad51"/>
    <property type="match status" value="1"/>
</dbReference>
<evidence type="ECO:0000256" key="6">
    <source>
        <dbReference type="ARBA" id="ARBA00022912"/>
    </source>
</evidence>
<evidence type="ECO:0000256" key="9">
    <source>
        <dbReference type="SAM" id="MobiDB-lite"/>
    </source>
</evidence>
<evidence type="ECO:0000256" key="2">
    <source>
        <dbReference type="ARBA" id="ARBA00009580"/>
    </source>
</evidence>
<name>A0A2A6CHX9_PRIPA</name>
<evidence type="ECO:0000256" key="7">
    <source>
        <dbReference type="ARBA" id="ARBA00023212"/>
    </source>
</evidence>
<dbReference type="InterPro" id="IPR029021">
    <property type="entry name" value="Prot-tyrosine_phosphatase-like"/>
</dbReference>
<dbReference type="PANTHER" id="PTHR45864:SF2">
    <property type="entry name" value="PROTEIN PHOSPHATASE SLINGSHOT"/>
    <property type="match status" value="1"/>
</dbReference>
<evidence type="ECO:0000313" key="10">
    <source>
        <dbReference type="EnsemblMetazoa" id="PPA04109.1"/>
    </source>
</evidence>
<dbReference type="InterPro" id="IPR043587">
    <property type="entry name" value="Phosphatase_SSH-like"/>
</dbReference>
<keyword evidence="5" id="KW-0378">Hydrolase</keyword>
<dbReference type="Proteomes" id="UP000005239">
    <property type="component" value="Unassembled WGS sequence"/>
</dbReference>
<evidence type="ECO:0000256" key="4">
    <source>
        <dbReference type="ARBA" id="ARBA00022490"/>
    </source>
</evidence>
<dbReference type="PANTHER" id="PTHR45864">
    <property type="entry name" value="SLINGSHOT PROTEIN PHOSPHATASE HOMOLOG"/>
    <property type="match status" value="1"/>
</dbReference>
<protein>
    <recommendedName>
        <fullName evidence="3">protein-serine/threonine phosphatase</fullName>
        <ecNumber evidence="3">3.1.3.16</ecNumber>
    </recommendedName>
</protein>
<proteinExistence type="inferred from homology"/>
<dbReference type="GO" id="GO:0005856">
    <property type="term" value="C:cytoskeleton"/>
    <property type="evidence" value="ECO:0007669"/>
    <property type="project" value="UniProtKB-SubCell"/>
</dbReference>
<comment type="catalytic activity">
    <reaction evidence="8">
        <text>O-phospho-L-threonyl-[protein] + H2O = L-threonyl-[protein] + phosphate</text>
        <dbReference type="Rhea" id="RHEA:47004"/>
        <dbReference type="Rhea" id="RHEA-COMP:11060"/>
        <dbReference type="Rhea" id="RHEA-COMP:11605"/>
        <dbReference type="ChEBI" id="CHEBI:15377"/>
        <dbReference type="ChEBI" id="CHEBI:30013"/>
        <dbReference type="ChEBI" id="CHEBI:43474"/>
        <dbReference type="ChEBI" id="CHEBI:61977"/>
        <dbReference type="EC" id="3.1.3.16"/>
    </reaction>
</comment>
<feature type="region of interest" description="Disordered" evidence="9">
    <location>
        <begin position="275"/>
        <end position="297"/>
    </location>
</feature>
<evidence type="ECO:0000256" key="3">
    <source>
        <dbReference type="ARBA" id="ARBA00013081"/>
    </source>
</evidence>
<dbReference type="Pfam" id="PF00782">
    <property type="entry name" value="DSPc"/>
    <property type="match status" value="1"/>
</dbReference>
<dbReference type="PROSITE" id="PS00383">
    <property type="entry name" value="TYR_PHOSPHATASE_1"/>
    <property type="match status" value="1"/>
</dbReference>
<evidence type="ECO:0000313" key="11">
    <source>
        <dbReference type="Proteomes" id="UP000005239"/>
    </source>
</evidence>
<dbReference type="FunFam" id="3.90.190.10:FF:000004">
    <property type="entry name" value="Protein phosphatase Slingshot homolog 2"/>
    <property type="match status" value="1"/>
</dbReference>
<dbReference type="InterPro" id="IPR027417">
    <property type="entry name" value="P-loop_NTPase"/>
</dbReference>
<dbReference type="PROSITE" id="PS51998">
    <property type="entry name" value="DEK_C"/>
    <property type="match status" value="1"/>
</dbReference>
<accession>A0A2A6CHX9</accession>
<keyword evidence="11" id="KW-1185">Reference proteome</keyword>
<dbReference type="GO" id="GO:0003779">
    <property type="term" value="F:actin binding"/>
    <property type="evidence" value="ECO:0000318"/>
    <property type="project" value="GO_Central"/>
</dbReference>
<dbReference type="GO" id="GO:0004722">
    <property type="term" value="F:protein serine/threonine phosphatase activity"/>
    <property type="evidence" value="ECO:0007669"/>
    <property type="project" value="UniProtKB-EC"/>
</dbReference>
<dbReference type="Gene3D" id="3.90.190.10">
    <property type="entry name" value="Protein tyrosine phosphatase superfamily"/>
    <property type="match status" value="1"/>
</dbReference>
<dbReference type="InterPro" id="IPR043588">
    <property type="entry name" value="SSH-N"/>
</dbReference>
<dbReference type="Pfam" id="PF08766">
    <property type="entry name" value="DEK_C"/>
    <property type="match status" value="1"/>
</dbReference>
<keyword evidence="7" id="KW-0206">Cytoskeleton</keyword>
<organism evidence="10 11">
    <name type="scientific">Pristionchus pacificus</name>
    <name type="common">Parasitic nematode worm</name>
    <dbReference type="NCBI Taxonomy" id="54126"/>
    <lineage>
        <taxon>Eukaryota</taxon>
        <taxon>Metazoa</taxon>
        <taxon>Ecdysozoa</taxon>
        <taxon>Nematoda</taxon>
        <taxon>Chromadorea</taxon>
        <taxon>Rhabditida</taxon>
        <taxon>Rhabditina</taxon>
        <taxon>Diplogasteromorpha</taxon>
        <taxon>Diplogasteroidea</taxon>
        <taxon>Neodiplogasteridae</taxon>
        <taxon>Pristionchus</taxon>
    </lineage>
</organism>
<keyword evidence="4" id="KW-0963">Cytoplasm</keyword>
<feature type="compositionally biased region" description="Acidic residues" evidence="9">
    <location>
        <begin position="283"/>
        <end position="295"/>
    </location>
</feature>
<dbReference type="SUPFAM" id="SSF52540">
    <property type="entry name" value="P-loop containing nucleoside triphosphate hydrolases"/>
    <property type="match status" value="1"/>
</dbReference>
<dbReference type="SMART" id="SM00382">
    <property type="entry name" value="AAA"/>
    <property type="match status" value="1"/>
</dbReference>
<evidence type="ECO:0000256" key="1">
    <source>
        <dbReference type="ARBA" id="ARBA00004245"/>
    </source>
</evidence>
<feature type="region of interest" description="Disordered" evidence="9">
    <location>
        <begin position="711"/>
        <end position="794"/>
    </location>
</feature>
<dbReference type="SUPFAM" id="SSF109715">
    <property type="entry name" value="DEK C-terminal domain"/>
    <property type="match status" value="1"/>
</dbReference>
<dbReference type="InterPro" id="IPR016130">
    <property type="entry name" value="Tyr_Pase_AS"/>
</dbReference>